<sequence>MSENKKAEKITGVKGMPDILPADAHLWELFENTAQSVLQSYGYQNIRTPIVEETRLFARAIGAVTDIVEKEMYSFEDSMNGDQLTLRPEGTAGVVRAVLEHNLVYDGPKRLWYKGQMFRHERPQRGRYRQFHQFGAEAVGFTGPDIDAELILLCRRLWDDLGLPEIRLELNSIGDAEERARHRVDLIKYLEQHEELLDADAKRRLHTNPLRILDTKNPALQEIVNNAPKLLDYLGAESLAHFEGVKKILDRNAVQYTVNTRLVRGIDYYNRTVFEWVTDELGAQGTVCAGGRYDPLIEQFGGKPTPAVGFAMGIERLIELMKSAGETAAPNQCDVYLVHQGEEAQIQAMILGERIRDAGLDVILHCATAAGAGSFKSQMKKADASGASFAIILGEDEVANETASVKALRGAEGEQQQASVPFTEVVDYVVDQIIGGHDCGDDCDEHHHHH</sequence>
<dbReference type="HAMAP" id="MF_00127">
    <property type="entry name" value="His_tRNA_synth"/>
    <property type="match status" value="1"/>
</dbReference>
<feature type="binding site" evidence="12">
    <location>
        <position position="137"/>
    </location>
    <ligand>
        <name>L-histidine</name>
        <dbReference type="ChEBI" id="CHEBI:57595"/>
    </ligand>
</feature>
<feature type="domain" description="Aminoacyl-transfer RNA synthetases class-II family profile" evidence="13">
    <location>
        <begin position="1"/>
        <end position="330"/>
    </location>
</feature>
<reference evidence="15" key="2">
    <citation type="submission" date="2019-07" db="EMBL/GenBank/DDBJ databases">
        <authorList>
            <person name="Whitman W."/>
            <person name="Huntemann M."/>
            <person name="Clum A."/>
            <person name="Pillay M."/>
            <person name="Palaniappan K."/>
            <person name="Varghese N."/>
            <person name="Mikhailova N."/>
            <person name="Stamatis D."/>
            <person name="Reddy T."/>
            <person name="Daum C."/>
            <person name="Shapiro N."/>
            <person name="Ivanova N."/>
            <person name="Kyrpides N."/>
            <person name="Woyke T."/>
        </authorList>
    </citation>
    <scope>NUCLEOTIDE SEQUENCE</scope>
    <source>
        <strain evidence="15">CGMCC 1.10685</strain>
    </source>
</reference>
<evidence type="ECO:0000256" key="1">
    <source>
        <dbReference type="ARBA" id="ARBA00004496"/>
    </source>
</evidence>
<dbReference type="PANTHER" id="PTHR43707">
    <property type="entry name" value="HISTIDYL-TRNA SYNTHETASE"/>
    <property type="match status" value="1"/>
</dbReference>
<evidence type="ECO:0000313" key="14">
    <source>
        <dbReference type="EMBL" id="QGZ38950.1"/>
    </source>
</evidence>
<evidence type="ECO:0000256" key="7">
    <source>
        <dbReference type="ARBA" id="ARBA00022840"/>
    </source>
</evidence>
<dbReference type="EMBL" id="VLKW01000013">
    <property type="protein sequence ID" value="TWI43033.1"/>
    <property type="molecule type" value="Genomic_DNA"/>
</dbReference>
<dbReference type="Pfam" id="PF13393">
    <property type="entry name" value="tRNA-synt_His"/>
    <property type="match status" value="1"/>
</dbReference>
<name>A0A562PFB7_9BURK</name>
<proteinExistence type="inferred from homology"/>
<dbReference type="InterPro" id="IPR004516">
    <property type="entry name" value="HisRS/HisZ"/>
</dbReference>
<evidence type="ECO:0000256" key="12">
    <source>
        <dbReference type="PIRSR" id="PIRSR001549-1"/>
    </source>
</evidence>
<feature type="binding site" evidence="12">
    <location>
        <position position="264"/>
    </location>
    <ligand>
        <name>L-histidine</name>
        <dbReference type="ChEBI" id="CHEBI:57595"/>
    </ligand>
</feature>
<dbReference type="SUPFAM" id="SSF55681">
    <property type="entry name" value="Class II aaRS and biotin synthetases"/>
    <property type="match status" value="1"/>
</dbReference>
<dbReference type="OrthoDB" id="9800814at2"/>
<accession>A0A562PFB7</accession>
<evidence type="ECO:0000256" key="11">
    <source>
        <dbReference type="HAMAP-Rule" id="MF_00127"/>
    </source>
</evidence>
<feature type="binding site" evidence="12">
    <location>
        <begin position="268"/>
        <end position="269"/>
    </location>
    <ligand>
        <name>L-histidine</name>
        <dbReference type="ChEBI" id="CHEBI:57595"/>
    </ligand>
</feature>
<dbReference type="AlphaFoldDB" id="A0A562PFB7"/>
<keyword evidence="4 11" id="KW-0963">Cytoplasm</keyword>
<dbReference type="InterPro" id="IPR015807">
    <property type="entry name" value="His-tRNA-ligase"/>
</dbReference>
<comment type="catalytic activity">
    <reaction evidence="10 11">
        <text>tRNA(His) + L-histidine + ATP = L-histidyl-tRNA(His) + AMP + diphosphate + H(+)</text>
        <dbReference type="Rhea" id="RHEA:17313"/>
        <dbReference type="Rhea" id="RHEA-COMP:9665"/>
        <dbReference type="Rhea" id="RHEA-COMP:9689"/>
        <dbReference type="ChEBI" id="CHEBI:15378"/>
        <dbReference type="ChEBI" id="CHEBI:30616"/>
        <dbReference type="ChEBI" id="CHEBI:33019"/>
        <dbReference type="ChEBI" id="CHEBI:57595"/>
        <dbReference type="ChEBI" id="CHEBI:78442"/>
        <dbReference type="ChEBI" id="CHEBI:78527"/>
        <dbReference type="ChEBI" id="CHEBI:456215"/>
        <dbReference type="EC" id="6.1.1.21"/>
    </reaction>
</comment>
<protein>
    <recommendedName>
        <fullName evidence="11">Histidine--tRNA ligase</fullName>
        <ecNumber evidence="11">6.1.1.21</ecNumber>
    </recommendedName>
    <alternativeName>
        <fullName evidence="11">Histidyl-tRNA synthetase</fullName>
        <shortName evidence="11">HisRS</shortName>
    </alternativeName>
</protein>
<keyword evidence="5 11" id="KW-0436">Ligase</keyword>
<evidence type="ECO:0000313" key="16">
    <source>
        <dbReference type="Proteomes" id="UP000315112"/>
    </source>
</evidence>
<keyword evidence="6 11" id="KW-0547">Nucleotide-binding</keyword>
<feature type="binding site" evidence="12">
    <location>
        <position position="119"/>
    </location>
    <ligand>
        <name>L-histidine</name>
        <dbReference type="ChEBI" id="CHEBI:57595"/>
    </ligand>
</feature>
<evidence type="ECO:0000256" key="2">
    <source>
        <dbReference type="ARBA" id="ARBA00008226"/>
    </source>
</evidence>
<dbReference type="InterPro" id="IPR006195">
    <property type="entry name" value="aa-tRNA-synth_II"/>
</dbReference>
<feature type="binding site" evidence="12">
    <location>
        <begin position="89"/>
        <end position="91"/>
    </location>
    <ligand>
        <name>L-histidine</name>
        <dbReference type="ChEBI" id="CHEBI:57595"/>
    </ligand>
</feature>
<dbReference type="PANTHER" id="PTHR43707:SF1">
    <property type="entry name" value="HISTIDINE--TRNA LIGASE, MITOCHONDRIAL-RELATED"/>
    <property type="match status" value="1"/>
</dbReference>
<evidence type="ECO:0000256" key="5">
    <source>
        <dbReference type="ARBA" id="ARBA00022598"/>
    </source>
</evidence>
<dbReference type="SUPFAM" id="SSF52954">
    <property type="entry name" value="Class II aaRS ABD-related"/>
    <property type="match status" value="1"/>
</dbReference>
<evidence type="ECO:0000256" key="4">
    <source>
        <dbReference type="ARBA" id="ARBA00022490"/>
    </source>
</evidence>
<dbReference type="InterPro" id="IPR033656">
    <property type="entry name" value="HisRS_anticodon"/>
</dbReference>
<dbReference type="PIRSF" id="PIRSF001549">
    <property type="entry name" value="His-tRNA_synth"/>
    <property type="match status" value="1"/>
</dbReference>
<keyword evidence="17" id="KW-1185">Reference proteome</keyword>
<comment type="subunit">
    <text evidence="3 11">Homodimer.</text>
</comment>
<evidence type="ECO:0000259" key="13">
    <source>
        <dbReference type="PROSITE" id="PS50862"/>
    </source>
</evidence>
<gene>
    <name evidence="11 14" type="primary">hisS</name>
    <name evidence="14" type="ORF">GO485_07760</name>
    <name evidence="15" type="ORF">IP92_05370</name>
</gene>
<evidence type="ECO:0000256" key="3">
    <source>
        <dbReference type="ARBA" id="ARBA00011738"/>
    </source>
</evidence>
<keyword evidence="7 11" id="KW-0067">ATP-binding</keyword>
<reference evidence="14 17" key="3">
    <citation type="submission" date="2019-12" db="EMBL/GenBank/DDBJ databases">
        <title>Draft Genome Sequences of Six Type Strains of the Genus Massilia.</title>
        <authorList>
            <person name="Miess H."/>
            <person name="Frediansyah A."/>
            <person name="Goeker M."/>
            <person name="Gross H."/>
        </authorList>
    </citation>
    <scope>NUCLEOTIDE SEQUENCE [LARGE SCALE GENOMIC DNA]</scope>
    <source>
        <strain evidence="14 17">DSM 26639</strain>
    </source>
</reference>
<dbReference type="PROSITE" id="PS50862">
    <property type="entry name" value="AA_TRNA_LIGASE_II"/>
    <property type="match status" value="1"/>
</dbReference>
<dbReference type="InterPro" id="IPR036621">
    <property type="entry name" value="Anticodon-bd_dom_sf"/>
</dbReference>
<evidence type="ECO:0000313" key="15">
    <source>
        <dbReference type="EMBL" id="TWI43033.1"/>
    </source>
</evidence>
<keyword evidence="9 11" id="KW-0030">Aminoacyl-tRNA synthetase</keyword>
<comment type="similarity">
    <text evidence="2 11">Belongs to the class-II aminoacyl-tRNA synthetase family.</text>
</comment>
<evidence type="ECO:0000256" key="9">
    <source>
        <dbReference type="ARBA" id="ARBA00023146"/>
    </source>
</evidence>
<dbReference type="InterPro" id="IPR045864">
    <property type="entry name" value="aa-tRNA-synth_II/BPL/LPL"/>
</dbReference>
<feature type="binding site" evidence="12">
    <location>
        <position position="133"/>
    </location>
    <ligand>
        <name>L-histidine</name>
        <dbReference type="ChEBI" id="CHEBI:57595"/>
    </ligand>
</feature>
<organism evidence="15 16">
    <name type="scientific">Pseudoduganella flava</name>
    <dbReference type="NCBI Taxonomy" id="871742"/>
    <lineage>
        <taxon>Bacteria</taxon>
        <taxon>Pseudomonadati</taxon>
        <taxon>Pseudomonadota</taxon>
        <taxon>Betaproteobacteria</taxon>
        <taxon>Burkholderiales</taxon>
        <taxon>Oxalobacteraceae</taxon>
        <taxon>Telluria group</taxon>
        <taxon>Pseudoduganella</taxon>
    </lineage>
</organism>
<dbReference type="InterPro" id="IPR041715">
    <property type="entry name" value="HisRS-like_core"/>
</dbReference>
<keyword evidence="8 11" id="KW-0648">Protein biosynthesis</keyword>
<dbReference type="CDD" id="cd00773">
    <property type="entry name" value="HisRS-like_core"/>
    <property type="match status" value="1"/>
</dbReference>
<evidence type="ECO:0000256" key="8">
    <source>
        <dbReference type="ARBA" id="ARBA00022917"/>
    </source>
</evidence>
<dbReference type="NCBIfam" id="TIGR00442">
    <property type="entry name" value="hisS"/>
    <property type="match status" value="1"/>
</dbReference>
<dbReference type="Pfam" id="PF03129">
    <property type="entry name" value="HGTP_anticodon"/>
    <property type="match status" value="1"/>
</dbReference>
<evidence type="ECO:0000256" key="10">
    <source>
        <dbReference type="ARBA" id="ARBA00047639"/>
    </source>
</evidence>
<dbReference type="InterPro" id="IPR004154">
    <property type="entry name" value="Anticodon-bd"/>
</dbReference>
<dbReference type="Gene3D" id="3.30.930.10">
    <property type="entry name" value="Bira Bifunctional Protein, Domain 2"/>
    <property type="match status" value="1"/>
</dbReference>
<dbReference type="GO" id="GO:0005524">
    <property type="term" value="F:ATP binding"/>
    <property type="evidence" value="ECO:0007669"/>
    <property type="project" value="UniProtKB-UniRule"/>
</dbReference>
<evidence type="ECO:0000256" key="6">
    <source>
        <dbReference type="ARBA" id="ARBA00022741"/>
    </source>
</evidence>
<dbReference type="RefSeq" id="WP_145881085.1">
    <property type="nucleotide sequence ID" value="NZ_CP046904.1"/>
</dbReference>
<reference evidence="15 16" key="1">
    <citation type="journal article" date="2015" name="Stand. Genomic Sci.">
        <title>Genomic Encyclopedia of Bacterial and Archaeal Type Strains, Phase III: the genomes of soil and plant-associated and newly described type strains.</title>
        <authorList>
            <person name="Whitman W.B."/>
            <person name="Woyke T."/>
            <person name="Klenk H.P."/>
            <person name="Zhou Y."/>
            <person name="Lilburn T.G."/>
            <person name="Beck B.J."/>
            <person name="De Vos P."/>
            <person name="Vandamme P."/>
            <person name="Eisen J.A."/>
            <person name="Garrity G."/>
            <person name="Hugenholtz P."/>
            <person name="Kyrpides N.C."/>
        </authorList>
    </citation>
    <scope>NUCLEOTIDE SEQUENCE [LARGE SCALE GENOMIC DNA]</scope>
    <source>
        <strain evidence="15 16">CGMCC 1.10685</strain>
    </source>
</reference>
<dbReference type="GO" id="GO:0006427">
    <property type="term" value="P:histidyl-tRNA aminoacylation"/>
    <property type="evidence" value="ECO:0007669"/>
    <property type="project" value="UniProtKB-UniRule"/>
</dbReference>
<dbReference type="CDD" id="cd00859">
    <property type="entry name" value="HisRS_anticodon"/>
    <property type="match status" value="1"/>
</dbReference>
<dbReference type="Proteomes" id="UP000437862">
    <property type="component" value="Chromosome"/>
</dbReference>
<dbReference type="Gene3D" id="3.40.50.800">
    <property type="entry name" value="Anticodon-binding domain"/>
    <property type="match status" value="1"/>
</dbReference>
<dbReference type="GO" id="GO:0004821">
    <property type="term" value="F:histidine-tRNA ligase activity"/>
    <property type="evidence" value="ECO:0007669"/>
    <property type="project" value="UniProtKB-UniRule"/>
</dbReference>
<dbReference type="FunFam" id="3.30.930.10:FF:000005">
    <property type="entry name" value="Histidine--tRNA ligase"/>
    <property type="match status" value="1"/>
</dbReference>
<dbReference type="GO" id="GO:0005737">
    <property type="term" value="C:cytoplasm"/>
    <property type="evidence" value="ECO:0007669"/>
    <property type="project" value="UniProtKB-SubCell"/>
</dbReference>
<dbReference type="EC" id="6.1.1.21" evidence="11"/>
<comment type="subcellular location">
    <subcellularLocation>
        <location evidence="1 11">Cytoplasm</location>
    </subcellularLocation>
</comment>
<dbReference type="EMBL" id="CP046904">
    <property type="protein sequence ID" value="QGZ38950.1"/>
    <property type="molecule type" value="Genomic_DNA"/>
</dbReference>
<dbReference type="Proteomes" id="UP000315112">
    <property type="component" value="Unassembled WGS sequence"/>
</dbReference>
<evidence type="ECO:0000313" key="17">
    <source>
        <dbReference type="Proteomes" id="UP000437862"/>
    </source>
</evidence>